<sequence length="1011" mass="110548">MLLSTFARAGIVAAVAACFAVPASAALAVKTSHPYLFATADDVAKVLGALPRVSSFPALGGKIAFKFTPVPRAGKDWEEADIFGDAKAPGRSILIRYLKDQSPGMVTLQIGLRDSDRNGFIAVSKVDLPVNHETSISLTWDSAKGDASLHINESKVSTFAWLKDGSGKPVDWHAAAQDFTFHGHRGDVIKQFKLSSLDGTTLWEAENVDIELSSAWATLLANADRHAADVAECIKSAVPVEAPKICAVHKEGRAEIVNPARTLALAYYVTKKPAYLQGARDHIELIRRTALGAGIEWSMSSRVGALGLYYDWFNKAFTDLPNGSAYLASIAKLIKDTIAHDTPDFHDDLRFAICGSDILNDQTFNCNGEVWLEGQSNVPRYYLAGHPQSAQFNSLLGLLAIHPVEPGVGGMIDTIFQHYKEGFLPVRQSVSPNGGHHSLFSYNSSSLELADRLKVWQRALDGDEASELKADFLASAIYPYIYGLRHDDTFPATGDNFQTSVGSSQIGVVALAAQDPVAYGFYQSKVLRDRRMRDEGYFWERLLYPERPGETSSVEGLPLSRYFNVAGNVLIRDTWNYPEATLLDFKSTSYISENHQHLDQNSFSLNYKAPLLIDSGQYDDYLSSHWKSYYQRTIAHNSIVLFDQNEQFIYPDGPEPWSNDGGQWYNGRALYPTPSEIATPLKNGLDGVQAYYDGVSYVYVAGNASKAYGPKLDQSSGFKRSIVYLRGPKADAGAAQIPPTILIFDNLLTTAGERPTSLLHMVNKPVVGGSIASGTSGRYALSEAANNASITVRNGNGMVTIQPLLPESRETTLVGGKDSGGECEQVKLENKEFKKLGKSGDCRFLVRYGNAGSGYAWGNFAPENKGYASSPDIGAWRLEIQPKLAVPVGTRQYFLNALHVADNDFKDEVAAAHQNVKLLKRHYESYSVKVREEVIVVFNGGPTELTTFAWEPLTFTGKTLLFGARKKACYTLLVEGTTLKMVLSDTGHYSANAEGVLDFDTSKPAPARCGT</sequence>
<feature type="chain" id="PRO_5044607315" description="Heparinase II/III-like C-terminal domain-containing protein" evidence="2">
    <location>
        <begin position="26"/>
        <end position="1011"/>
    </location>
</feature>
<dbReference type="EMBL" id="JACHXS010000003">
    <property type="protein sequence ID" value="MBB3221075.1"/>
    <property type="molecule type" value="Genomic_DNA"/>
</dbReference>
<dbReference type="InterPro" id="IPR008929">
    <property type="entry name" value="Chondroitin_lyas"/>
</dbReference>
<dbReference type="Gene3D" id="1.50.10.100">
    <property type="entry name" value="Chondroitin AC/alginate lyase"/>
    <property type="match status" value="1"/>
</dbReference>
<feature type="domain" description="Heparinase II/III-like C-terminal" evidence="3">
    <location>
        <begin position="564"/>
        <end position="664"/>
    </location>
</feature>
<name>A0A4P8HP62_9BURK</name>
<evidence type="ECO:0000313" key="5">
    <source>
        <dbReference type="EMBL" id="QCP10272.1"/>
    </source>
</evidence>
<feature type="signal peptide" evidence="2">
    <location>
        <begin position="1"/>
        <end position="25"/>
    </location>
</feature>
<dbReference type="GO" id="GO:0016829">
    <property type="term" value="F:lyase activity"/>
    <property type="evidence" value="ECO:0007669"/>
    <property type="project" value="InterPro"/>
</dbReference>
<evidence type="ECO:0000313" key="4">
    <source>
        <dbReference type="EMBL" id="MBB3221075.1"/>
    </source>
</evidence>
<reference evidence="5 6" key="1">
    <citation type="submission" date="2019-05" db="EMBL/GenBank/DDBJ databases">
        <title>Draft Genome Sequences of Six Type Strains of the Genus Massilia.</title>
        <authorList>
            <person name="Miess H."/>
            <person name="Frediansyhah A."/>
            <person name="Gross H."/>
        </authorList>
    </citation>
    <scope>NUCLEOTIDE SEQUENCE [LARGE SCALE GENOMIC DNA]</scope>
    <source>
        <strain evidence="5 6">DSMZ 26121</strain>
    </source>
</reference>
<dbReference type="Proteomes" id="UP000584325">
    <property type="component" value="Unassembled WGS sequence"/>
</dbReference>
<reference evidence="4 7" key="2">
    <citation type="submission" date="2020-08" db="EMBL/GenBank/DDBJ databases">
        <title>Genomic Encyclopedia of Type Strains, Phase III (KMG-III): the genomes of soil and plant-associated and newly described type strains.</title>
        <authorList>
            <person name="Whitman W."/>
        </authorList>
    </citation>
    <scope>NUCLEOTIDE SEQUENCE [LARGE SCALE GENOMIC DNA]</scope>
    <source>
        <strain evidence="4 7">CECT 7753</strain>
    </source>
</reference>
<evidence type="ECO:0000259" key="3">
    <source>
        <dbReference type="Pfam" id="PF07940"/>
    </source>
</evidence>
<evidence type="ECO:0000313" key="7">
    <source>
        <dbReference type="Proteomes" id="UP000584325"/>
    </source>
</evidence>
<dbReference type="AlphaFoldDB" id="A0A4P8HP62"/>
<protein>
    <recommendedName>
        <fullName evidence="3">Heparinase II/III-like C-terminal domain-containing protein</fullName>
    </recommendedName>
</protein>
<evidence type="ECO:0000313" key="6">
    <source>
        <dbReference type="Proteomes" id="UP000298763"/>
    </source>
</evidence>
<dbReference type="EMBL" id="CP040017">
    <property type="protein sequence ID" value="QCP10272.1"/>
    <property type="molecule type" value="Genomic_DNA"/>
</dbReference>
<gene>
    <name evidence="5" type="ORF">FCL38_07420</name>
    <name evidence="4" type="ORF">FHS02_001882</name>
</gene>
<keyword evidence="6" id="KW-1185">Reference proteome</keyword>
<dbReference type="RefSeq" id="WP_137313156.1">
    <property type="nucleotide sequence ID" value="NZ_CP040017.1"/>
</dbReference>
<dbReference type="Pfam" id="PF07940">
    <property type="entry name" value="Hepar_II_III_C"/>
    <property type="match status" value="1"/>
</dbReference>
<comment type="subcellular location">
    <subcellularLocation>
        <location evidence="1">Cell envelope</location>
    </subcellularLocation>
</comment>
<accession>A0A4P8HP62</accession>
<evidence type="ECO:0000256" key="2">
    <source>
        <dbReference type="SAM" id="SignalP"/>
    </source>
</evidence>
<organism evidence="4 7">
    <name type="scientific">Pseudoduganella umbonata</name>
    <dbReference type="NCBI Taxonomy" id="864828"/>
    <lineage>
        <taxon>Bacteria</taxon>
        <taxon>Pseudomonadati</taxon>
        <taxon>Pseudomonadota</taxon>
        <taxon>Betaproteobacteria</taxon>
        <taxon>Burkholderiales</taxon>
        <taxon>Oxalobacteraceae</taxon>
        <taxon>Telluria group</taxon>
        <taxon>Pseudoduganella</taxon>
    </lineage>
</organism>
<evidence type="ECO:0000256" key="1">
    <source>
        <dbReference type="ARBA" id="ARBA00004196"/>
    </source>
</evidence>
<keyword evidence="2" id="KW-0732">Signal</keyword>
<dbReference type="Gene3D" id="2.70.98.70">
    <property type="match status" value="1"/>
</dbReference>
<proteinExistence type="predicted"/>
<dbReference type="Proteomes" id="UP000298763">
    <property type="component" value="Chromosome"/>
</dbReference>
<dbReference type="OrthoDB" id="9147455at2"/>
<dbReference type="InterPro" id="IPR012480">
    <property type="entry name" value="Hepar_II_III_C"/>
</dbReference>
<dbReference type="GO" id="GO:0030313">
    <property type="term" value="C:cell envelope"/>
    <property type="evidence" value="ECO:0007669"/>
    <property type="project" value="UniProtKB-SubCell"/>
</dbReference>